<dbReference type="Proteomes" id="UP000235371">
    <property type="component" value="Unassembled WGS sequence"/>
</dbReference>
<gene>
    <name evidence="1" type="ORF">K444DRAFT_636602</name>
</gene>
<evidence type="ECO:0000313" key="1">
    <source>
        <dbReference type="EMBL" id="PMD51281.1"/>
    </source>
</evidence>
<dbReference type="GeneID" id="36592093"/>
<proteinExistence type="predicted"/>
<organism evidence="1 2">
    <name type="scientific">Hyaloscypha bicolor E</name>
    <dbReference type="NCBI Taxonomy" id="1095630"/>
    <lineage>
        <taxon>Eukaryota</taxon>
        <taxon>Fungi</taxon>
        <taxon>Dikarya</taxon>
        <taxon>Ascomycota</taxon>
        <taxon>Pezizomycotina</taxon>
        <taxon>Leotiomycetes</taxon>
        <taxon>Helotiales</taxon>
        <taxon>Hyaloscyphaceae</taxon>
        <taxon>Hyaloscypha</taxon>
        <taxon>Hyaloscypha bicolor</taxon>
    </lineage>
</organism>
<sequence>MVALSHIVQIRHIVKDTPIPGLSIDYENWELTCDWRTLYTCFFGEEKVFHGHLSTWVKEEAWAADMRQQMAWGEINMIAVLDKAIHSFADGFEDAKRAAQRARIRRQYKEKGWEEPDFEDEGVLADEKSILKTLKDTEFHAGFDKKMHGKTKMRRLGKLKWRTRRLLTSP</sequence>
<name>A0A2J6SKH5_9HELO</name>
<evidence type="ECO:0000313" key="2">
    <source>
        <dbReference type="Proteomes" id="UP000235371"/>
    </source>
</evidence>
<dbReference type="STRING" id="1095630.A0A2J6SKH5"/>
<dbReference type="InParanoid" id="A0A2J6SKH5"/>
<dbReference type="OrthoDB" id="2997776at2759"/>
<protein>
    <submittedName>
        <fullName evidence="1">Uncharacterized protein</fullName>
    </submittedName>
</protein>
<keyword evidence="2" id="KW-1185">Reference proteome</keyword>
<dbReference type="RefSeq" id="XP_024728185.1">
    <property type="nucleotide sequence ID" value="XM_024884016.1"/>
</dbReference>
<accession>A0A2J6SKH5</accession>
<dbReference type="AlphaFoldDB" id="A0A2J6SKH5"/>
<reference evidence="1 2" key="1">
    <citation type="submission" date="2016-04" db="EMBL/GenBank/DDBJ databases">
        <title>A degradative enzymes factory behind the ericoid mycorrhizal symbiosis.</title>
        <authorList>
            <consortium name="DOE Joint Genome Institute"/>
            <person name="Martino E."/>
            <person name="Morin E."/>
            <person name="Grelet G."/>
            <person name="Kuo A."/>
            <person name="Kohler A."/>
            <person name="Daghino S."/>
            <person name="Barry K."/>
            <person name="Choi C."/>
            <person name="Cichocki N."/>
            <person name="Clum A."/>
            <person name="Copeland A."/>
            <person name="Hainaut M."/>
            <person name="Haridas S."/>
            <person name="Labutti K."/>
            <person name="Lindquist E."/>
            <person name="Lipzen A."/>
            <person name="Khouja H.-R."/>
            <person name="Murat C."/>
            <person name="Ohm R."/>
            <person name="Olson A."/>
            <person name="Spatafora J."/>
            <person name="Veneault-Fourrey C."/>
            <person name="Henrissat B."/>
            <person name="Grigoriev I."/>
            <person name="Martin F."/>
            <person name="Perotto S."/>
        </authorList>
    </citation>
    <scope>NUCLEOTIDE SEQUENCE [LARGE SCALE GENOMIC DNA]</scope>
    <source>
        <strain evidence="1 2">E</strain>
    </source>
</reference>
<dbReference type="EMBL" id="KZ613912">
    <property type="protein sequence ID" value="PMD51281.1"/>
    <property type="molecule type" value="Genomic_DNA"/>
</dbReference>